<name>A0A9X2ETH3_9GAMM</name>
<feature type="transmembrane region" description="Helical" evidence="1">
    <location>
        <begin position="75"/>
        <end position="93"/>
    </location>
</feature>
<feature type="transmembrane region" description="Helical" evidence="1">
    <location>
        <begin position="12"/>
        <end position="32"/>
    </location>
</feature>
<reference evidence="2" key="1">
    <citation type="journal article" date="2022" name="Arch. Microbiol.">
        <title>Microbulbifer okhotskensis sp. nov., isolated from a deep bottom sediment of the Okhotsk Sea.</title>
        <authorList>
            <person name="Romanenko L."/>
            <person name="Kurilenko V."/>
            <person name="Otstavnykh N."/>
            <person name="Velansky P."/>
            <person name="Isaeva M."/>
            <person name="Mikhailov V."/>
        </authorList>
    </citation>
    <scope>NUCLEOTIDE SEQUENCE</scope>
    <source>
        <strain evidence="2">OS29</strain>
    </source>
</reference>
<organism evidence="2 3">
    <name type="scientific">Microbulbifer okhotskensis</name>
    <dbReference type="NCBI Taxonomy" id="2926617"/>
    <lineage>
        <taxon>Bacteria</taxon>
        <taxon>Pseudomonadati</taxon>
        <taxon>Pseudomonadota</taxon>
        <taxon>Gammaproteobacteria</taxon>
        <taxon>Cellvibrionales</taxon>
        <taxon>Microbulbiferaceae</taxon>
        <taxon>Microbulbifer</taxon>
    </lineage>
</organism>
<dbReference type="Pfam" id="PF07386">
    <property type="entry name" value="DUF1499"/>
    <property type="match status" value="1"/>
</dbReference>
<protein>
    <submittedName>
        <fullName evidence="2">DUF1499 domain-containing protein</fullName>
    </submittedName>
</protein>
<dbReference type="EMBL" id="JALBWM010000055">
    <property type="protein sequence ID" value="MCO1335268.1"/>
    <property type="molecule type" value="Genomic_DNA"/>
</dbReference>
<sequence>MTNSHWSNWLLRVQWLLLLLIALSGVALRFGLLHFSMAFKVFIFAGGATLLVALLSLFVFVWGMRKGQALTRSNALWAALLGLLPLAVPLATVGKGNFDLPRIHDITTDTRNPPQYQAVLALRQKGDNSAQYEGSEVAQLQRGADIYADIVPLHVHLPVSRTTEVAADVAEELGWEIVSFDPQKGHLEAVDKTPILGFTDDIVVRVRAEEDGGSRVDVRSSSRVGVGDLGANAKRIRLFLEELHLHALVLKGTDTA</sequence>
<evidence type="ECO:0000256" key="1">
    <source>
        <dbReference type="SAM" id="Phobius"/>
    </source>
</evidence>
<keyword evidence="1" id="KW-0472">Membrane</keyword>
<keyword evidence="1" id="KW-0812">Transmembrane</keyword>
<proteinExistence type="predicted"/>
<keyword evidence="1" id="KW-1133">Transmembrane helix</keyword>
<accession>A0A9X2ETH3</accession>
<feature type="transmembrane region" description="Helical" evidence="1">
    <location>
        <begin position="41"/>
        <end position="63"/>
    </location>
</feature>
<evidence type="ECO:0000313" key="2">
    <source>
        <dbReference type="EMBL" id="MCO1335268.1"/>
    </source>
</evidence>
<gene>
    <name evidence="2" type="ORF">MO867_13085</name>
</gene>
<dbReference type="AlphaFoldDB" id="A0A9X2ETH3"/>
<comment type="caution">
    <text evidence="2">The sequence shown here is derived from an EMBL/GenBank/DDBJ whole genome shotgun (WGS) entry which is preliminary data.</text>
</comment>
<dbReference type="InterPro" id="IPR010865">
    <property type="entry name" value="DUF1499"/>
</dbReference>
<keyword evidence="3" id="KW-1185">Reference proteome</keyword>
<dbReference type="RefSeq" id="WP_252468688.1">
    <property type="nucleotide sequence ID" value="NZ_JALBWM010000055.1"/>
</dbReference>
<evidence type="ECO:0000313" key="3">
    <source>
        <dbReference type="Proteomes" id="UP001139028"/>
    </source>
</evidence>
<dbReference type="Proteomes" id="UP001139028">
    <property type="component" value="Unassembled WGS sequence"/>
</dbReference>